<dbReference type="RefSeq" id="WP_209491278.1">
    <property type="nucleotide sequence ID" value="NZ_JAGGLC010000003.1"/>
</dbReference>
<evidence type="ECO:0000313" key="3">
    <source>
        <dbReference type="Proteomes" id="UP000823736"/>
    </source>
</evidence>
<dbReference type="Proteomes" id="UP000823736">
    <property type="component" value="Unassembled WGS sequence"/>
</dbReference>
<accession>A0A8T4GVE5</accession>
<name>A0A8T4GVE5_9EURY</name>
<feature type="transmembrane region" description="Helical" evidence="1">
    <location>
        <begin position="30"/>
        <end position="48"/>
    </location>
</feature>
<keyword evidence="3" id="KW-1185">Reference proteome</keyword>
<keyword evidence="1" id="KW-0472">Membrane</keyword>
<feature type="transmembrane region" description="Helical" evidence="1">
    <location>
        <begin position="7"/>
        <end position="24"/>
    </location>
</feature>
<feature type="transmembrane region" description="Helical" evidence="1">
    <location>
        <begin position="60"/>
        <end position="93"/>
    </location>
</feature>
<sequence length="119" mass="13095">MRKDHLFLWSISLLVFPVIVYLVFGTVEHVGAYYLGSVIGGGPALVITNWILKRFDFLDYLFLVGGVSVCLVLLGVTISSVVITIIGIVFAVYPIGHTTYSMFYAGADEQTRDEEVAES</sequence>
<dbReference type="EMBL" id="JAGGLC010000003">
    <property type="protein sequence ID" value="MBP1986987.1"/>
    <property type="molecule type" value="Genomic_DNA"/>
</dbReference>
<keyword evidence="1" id="KW-0812">Transmembrane</keyword>
<gene>
    <name evidence="2" type="ORF">J2753_001485</name>
</gene>
<evidence type="ECO:0000256" key="1">
    <source>
        <dbReference type="SAM" id="Phobius"/>
    </source>
</evidence>
<proteinExistence type="predicted"/>
<dbReference type="AlphaFoldDB" id="A0A8T4GVE5"/>
<organism evidence="2 3">
    <name type="scientific">Halolamina salifodinae</name>
    <dbReference type="NCBI Taxonomy" id="1202767"/>
    <lineage>
        <taxon>Archaea</taxon>
        <taxon>Methanobacteriati</taxon>
        <taxon>Methanobacteriota</taxon>
        <taxon>Stenosarchaea group</taxon>
        <taxon>Halobacteria</taxon>
        <taxon>Halobacteriales</taxon>
        <taxon>Haloferacaceae</taxon>
    </lineage>
</organism>
<evidence type="ECO:0000313" key="2">
    <source>
        <dbReference type="EMBL" id="MBP1986987.1"/>
    </source>
</evidence>
<keyword evidence="1" id="KW-1133">Transmembrane helix</keyword>
<comment type="caution">
    <text evidence="2">The sequence shown here is derived from an EMBL/GenBank/DDBJ whole genome shotgun (WGS) entry which is preliminary data.</text>
</comment>
<protein>
    <submittedName>
        <fullName evidence="2">Uncharacterized protein</fullName>
    </submittedName>
</protein>
<reference evidence="2" key="1">
    <citation type="submission" date="2021-03" db="EMBL/GenBank/DDBJ databases">
        <title>Genomic Encyclopedia of Type Strains, Phase IV (KMG-IV): sequencing the most valuable type-strain genomes for metagenomic binning, comparative biology and taxonomic classification.</title>
        <authorList>
            <person name="Goeker M."/>
        </authorList>
    </citation>
    <scope>NUCLEOTIDE SEQUENCE</scope>
    <source>
        <strain evidence="2">DSM 26232</strain>
    </source>
</reference>